<proteinExistence type="predicted"/>
<dbReference type="EMBL" id="JH598611">
    <property type="status" value="NOT_ANNOTATED_CDS"/>
    <property type="molecule type" value="Genomic_DNA"/>
</dbReference>
<accession>M4BQZ0</accession>
<dbReference type="AlphaFoldDB" id="M4BQZ0"/>
<evidence type="ECO:0000256" key="1">
    <source>
        <dbReference type="SAM" id="MobiDB-lite"/>
    </source>
</evidence>
<dbReference type="VEuPathDB" id="FungiDB:HpaG808829"/>
<evidence type="ECO:0000313" key="2">
    <source>
        <dbReference type="EnsemblProtists" id="HpaP808829"/>
    </source>
</evidence>
<dbReference type="Proteomes" id="UP000011713">
    <property type="component" value="Unassembled WGS sequence"/>
</dbReference>
<dbReference type="InParanoid" id="M4BQZ0"/>
<feature type="region of interest" description="Disordered" evidence="1">
    <location>
        <begin position="101"/>
        <end position="126"/>
    </location>
</feature>
<dbReference type="HOGENOM" id="CLU_779525_0_0_1"/>
<name>M4BQZ0_HYAAE</name>
<keyword evidence="3" id="KW-1185">Reference proteome</keyword>
<evidence type="ECO:0000313" key="3">
    <source>
        <dbReference type="Proteomes" id="UP000011713"/>
    </source>
</evidence>
<dbReference type="EnsemblProtists" id="HpaT808829">
    <property type="protein sequence ID" value="HpaP808829"/>
    <property type="gene ID" value="HpaG808829"/>
</dbReference>
<sequence length="356" mass="39741">MSTCSAFPTQLLQKLSLISCVRADPPPSTVFIWRLLTALHSGGVRFVSTFAPALAHLVLTLTVRQSTNFFYVVIVPRSTPGHDKYPSSSTLTSPVTPHLGPYTPCPQDSRREVHQRRNPFDASTPGRSRISRRIRWCFRWCFLYHTWSPAPSWSSEKIQFGVRGFLTTNDVPSGPVSVATKSKPMANEFLFIRHCKRHYGRANETPERNFYEALDDPDAQLGVYESPVDDDYFAHQIWIVPTRVSPSKSAAANAASCAKVVHADGVVTRADPDLTIGDLYAEFKSDIALRPSREDALRLPDNNIRTTVHLVFCSTNDPDTLLTTIRDEPAASQKVLADLMQTETGRGQLKEVIDLI</sequence>
<organism evidence="2 3">
    <name type="scientific">Hyaloperonospora arabidopsidis (strain Emoy2)</name>
    <name type="common">Downy mildew agent</name>
    <name type="synonym">Peronospora arabidopsidis</name>
    <dbReference type="NCBI Taxonomy" id="559515"/>
    <lineage>
        <taxon>Eukaryota</taxon>
        <taxon>Sar</taxon>
        <taxon>Stramenopiles</taxon>
        <taxon>Oomycota</taxon>
        <taxon>Peronosporomycetes</taxon>
        <taxon>Peronosporales</taxon>
        <taxon>Peronosporaceae</taxon>
        <taxon>Hyaloperonospora</taxon>
    </lineage>
</organism>
<protein>
    <submittedName>
        <fullName evidence="2">Uncharacterized protein</fullName>
    </submittedName>
</protein>
<reference evidence="3" key="1">
    <citation type="journal article" date="2010" name="Science">
        <title>Signatures of adaptation to obligate biotrophy in the Hyaloperonospora arabidopsidis genome.</title>
        <authorList>
            <person name="Baxter L."/>
            <person name="Tripathy S."/>
            <person name="Ishaque N."/>
            <person name="Boot N."/>
            <person name="Cabral A."/>
            <person name="Kemen E."/>
            <person name="Thines M."/>
            <person name="Ah-Fong A."/>
            <person name="Anderson R."/>
            <person name="Badejoko W."/>
            <person name="Bittner-Eddy P."/>
            <person name="Boore J.L."/>
            <person name="Chibucos M.C."/>
            <person name="Coates M."/>
            <person name="Dehal P."/>
            <person name="Delehaunty K."/>
            <person name="Dong S."/>
            <person name="Downton P."/>
            <person name="Dumas B."/>
            <person name="Fabro G."/>
            <person name="Fronick C."/>
            <person name="Fuerstenberg S.I."/>
            <person name="Fulton L."/>
            <person name="Gaulin E."/>
            <person name="Govers F."/>
            <person name="Hughes L."/>
            <person name="Humphray S."/>
            <person name="Jiang R.H."/>
            <person name="Judelson H."/>
            <person name="Kamoun S."/>
            <person name="Kyung K."/>
            <person name="Meijer H."/>
            <person name="Minx P."/>
            <person name="Morris P."/>
            <person name="Nelson J."/>
            <person name="Phuntumart V."/>
            <person name="Qutob D."/>
            <person name="Rehmany A."/>
            <person name="Rougon-Cardoso A."/>
            <person name="Ryden P."/>
            <person name="Torto-Alalibo T."/>
            <person name="Studholme D."/>
            <person name="Wang Y."/>
            <person name="Win J."/>
            <person name="Wood J."/>
            <person name="Clifton S.W."/>
            <person name="Rogers J."/>
            <person name="Van den Ackerveken G."/>
            <person name="Jones J.D."/>
            <person name="McDowell J.M."/>
            <person name="Beynon J."/>
            <person name="Tyler B.M."/>
        </authorList>
    </citation>
    <scope>NUCLEOTIDE SEQUENCE [LARGE SCALE GENOMIC DNA]</scope>
    <source>
        <strain evidence="3">Emoy2</strain>
    </source>
</reference>
<reference evidence="2" key="2">
    <citation type="submission" date="2015-06" db="UniProtKB">
        <authorList>
            <consortium name="EnsemblProtists"/>
        </authorList>
    </citation>
    <scope>IDENTIFICATION</scope>
    <source>
        <strain evidence="2">Emoy2</strain>
    </source>
</reference>